<dbReference type="AlphaFoldDB" id="A0A834UE38"/>
<proteinExistence type="predicted"/>
<accession>A0A834UE38</accession>
<evidence type="ECO:0000256" key="1">
    <source>
        <dbReference type="SAM" id="MobiDB-lite"/>
    </source>
</evidence>
<evidence type="ECO:0000313" key="3">
    <source>
        <dbReference type="EMBL" id="KAF7434167.1"/>
    </source>
</evidence>
<name>A0A834UE38_VESPE</name>
<evidence type="ECO:0000313" key="4">
    <source>
        <dbReference type="Proteomes" id="UP000600918"/>
    </source>
</evidence>
<dbReference type="Proteomes" id="UP000600918">
    <property type="component" value="Unassembled WGS sequence"/>
</dbReference>
<dbReference type="EMBL" id="JACSDY010000002">
    <property type="protein sequence ID" value="KAF7434167.1"/>
    <property type="molecule type" value="Genomic_DNA"/>
</dbReference>
<organism evidence="3 4">
    <name type="scientific">Vespula pensylvanica</name>
    <name type="common">Western yellow jacket</name>
    <name type="synonym">Wasp</name>
    <dbReference type="NCBI Taxonomy" id="30213"/>
    <lineage>
        <taxon>Eukaryota</taxon>
        <taxon>Metazoa</taxon>
        <taxon>Ecdysozoa</taxon>
        <taxon>Arthropoda</taxon>
        <taxon>Hexapoda</taxon>
        <taxon>Insecta</taxon>
        <taxon>Pterygota</taxon>
        <taxon>Neoptera</taxon>
        <taxon>Endopterygota</taxon>
        <taxon>Hymenoptera</taxon>
        <taxon>Apocrita</taxon>
        <taxon>Aculeata</taxon>
        <taxon>Vespoidea</taxon>
        <taxon>Vespidae</taxon>
        <taxon>Vespinae</taxon>
        <taxon>Vespula</taxon>
    </lineage>
</organism>
<keyword evidence="2" id="KW-0812">Transmembrane</keyword>
<sequence length="951" mass="109011">MARKREESLDVISWYLQQGWDGDAHLSARCRSVHGETTLNRPESEDIVIEGRVKADTNNKDSYLPKEESGELLGKWRNNGEALEPKWRDGDAVPLLPFSHFARSYSQEETDLTGHDNPYDVVYRDNLNYRRLNENRGGNDYVDSRQERRFPLPENSMIRLEERKYGRQSRGKVEQVSVERPPKDKILRNDRITSTGYRDAFQVRPNEYEHDLADEEYLKPRPRKRRPPQNEEFVLSAKETMRNNERIKVASNLSSNNKKEETSSKKIEAIKSLLKMQQEDGISLSEILRRKNLTLIDLLKGKADVISALKMQDIDEIGDDIEQISLAMTSTLAKLPSTTLQNILDTTTTKTITTMNDHVSTKVSQLKETTTETLTAISPSEISIDLNQNDDNTNQNLNSTRGIYSDENHDEIMEFSDFTDYKKGRTTASPIWISLITENNAIVRSMQNVNLNRSDSGSTLSIVRILNPTVETFAKKNLERDKPFNKIYSDTIHKEDDSNLAVVEDHFDSISEADYQYDAPLNDMQQDDEIRASSSIKKNECINHSDKDETMYLGKDKDRSKDFLTKSKNDSSFEETIKTFFENHPNVEDVMSEGKRYEDIMSEIEPEARAEIFELFASGSGGKNLERLLKSRNMTLEELIALRQRGSSKVHLAEVSRLRNQKALRISEDNQLSEKNLHNSEEKSIIREPRNETTDIKKLMNETEHVDISQISPELVKETTEFSFTTEISLKTKDYSNEKYEEDPNHLIKITELFNTFTSLSFGKDPEQRISKNIEETLNKKTIDDESINIVQREHAKEIIENNTEVDISLIYKGSTNDVKLDDHDENEDRGKSLSKIKPSIIASGAILGVTIVVFLAIFVTCRIRHKQKYRYRNSFPRTVFQSPIATARKLSNTSSLNNIMVSVVATSTTKRSEKNDSQQTSGGDYDPKCDIDNDSLDANDSWETIPDYIK</sequence>
<keyword evidence="4" id="KW-1185">Reference proteome</keyword>
<gene>
    <name evidence="3" type="ORF">H0235_002358</name>
</gene>
<reference evidence="3" key="1">
    <citation type="journal article" date="2020" name="G3 (Bethesda)">
        <title>High-Quality Assemblies for Three Invasive Social Wasps from the &lt;i&gt;Vespula&lt;/i&gt; Genus.</title>
        <authorList>
            <person name="Harrop T.W.R."/>
            <person name="Guhlin J."/>
            <person name="McLaughlin G.M."/>
            <person name="Permina E."/>
            <person name="Stockwell P."/>
            <person name="Gilligan J."/>
            <person name="Le Lec M.F."/>
            <person name="Gruber M.A.M."/>
            <person name="Quinn O."/>
            <person name="Lovegrove M."/>
            <person name="Duncan E.J."/>
            <person name="Remnant E.J."/>
            <person name="Van Eeckhoven J."/>
            <person name="Graham B."/>
            <person name="Knapp R.A."/>
            <person name="Langford K.W."/>
            <person name="Kronenberg Z."/>
            <person name="Press M.O."/>
            <person name="Eacker S.M."/>
            <person name="Wilson-Rankin E.E."/>
            <person name="Purcell J."/>
            <person name="Lester P.J."/>
            <person name="Dearden P.K."/>
        </authorList>
    </citation>
    <scope>NUCLEOTIDE SEQUENCE</scope>
    <source>
        <strain evidence="3">Volc-1</strain>
    </source>
</reference>
<feature type="region of interest" description="Disordered" evidence="1">
    <location>
        <begin position="908"/>
        <end position="951"/>
    </location>
</feature>
<keyword evidence="2" id="KW-1133">Transmembrane helix</keyword>
<evidence type="ECO:0000256" key="2">
    <source>
        <dbReference type="SAM" id="Phobius"/>
    </source>
</evidence>
<comment type="caution">
    <text evidence="3">The sequence shown here is derived from an EMBL/GenBank/DDBJ whole genome shotgun (WGS) entry which is preliminary data.</text>
</comment>
<keyword evidence="2" id="KW-0472">Membrane</keyword>
<feature type="transmembrane region" description="Helical" evidence="2">
    <location>
        <begin position="841"/>
        <end position="864"/>
    </location>
</feature>
<protein>
    <submittedName>
        <fullName evidence="3">Uncharacterized protein</fullName>
    </submittedName>
</protein>